<comment type="caution">
    <text evidence="5">The sequence shown here is derived from an EMBL/GenBank/DDBJ whole genome shotgun (WGS) entry which is preliminary data.</text>
</comment>
<dbReference type="EMBL" id="KZ308157">
    <property type="protein sequence ID" value="KAG8223336.1"/>
    <property type="molecule type" value="Genomic_DNA"/>
</dbReference>
<dbReference type="Proteomes" id="UP000792457">
    <property type="component" value="Unassembled WGS sequence"/>
</dbReference>
<organism evidence="5 6">
    <name type="scientific">Ladona fulva</name>
    <name type="common">Scarce chaser dragonfly</name>
    <name type="synonym">Libellula fulva</name>
    <dbReference type="NCBI Taxonomy" id="123851"/>
    <lineage>
        <taxon>Eukaryota</taxon>
        <taxon>Metazoa</taxon>
        <taxon>Ecdysozoa</taxon>
        <taxon>Arthropoda</taxon>
        <taxon>Hexapoda</taxon>
        <taxon>Insecta</taxon>
        <taxon>Pterygota</taxon>
        <taxon>Palaeoptera</taxon>
        <taxon>Odonata</taxon>
        <taxon>Epiprocta</taxon>
        <taxon>Anisoptera</taxon>
        <taxon>Libelluloidea</taxon>
        <taxon>Libellulidae</taxon>
        <taxon>Ladona</taxon>
    </lineage>
</organism>
<reference evidence="5" key="2">
    <citation type="submission" date="2017-10" db="EMBL/GenBank/DDBJ databases">
        <title>Ladona fulva Genome sequencing and assembly.</title>
        <authorList>
            <person name="Murali S."/>
            <person name="Richards S."/>
            <person name="Bandaranaike D."/>
            <person name="Bellair M."/>
            <person name="Blankenburg K."/>
            <person name="Chao H."/>
            <person name="Dinh H."/>
            <person name="Doddapaneni H."/>
            <person name="Dugan-Rocha S."/>
            <person name="Elkadiri S."/>
            <person name="Gnanaolivu R."/>
            <person name="Hernandez B."/>
            <person name="Skinner E."/>
            <person name="Javaid M."/>
            <person name="Lee S."/>
            <person name="Li M."/>
            <person name="Ming W."/>
            <person name="Munidasa M."/>
            <person name="Muniz J."/>
            <person name="Nguyen L."/>
            <person name="Hughes D."/>
            <person name="Osuji N."/>
            <person name="Pu L.-L."/>
            <person name="Puazo M."/>
            <person name="Qu C."/>
            <person name="Quiroz J."/>
            <person name="Raj R."/>
            <person name="Weissenberger G."/>
            <person name="Xin Y."/>
            <person name="Zou X."/>
            <person name="Han Y."/>
            <person name="Worley K."/>
            <person name="Muzny D."/>
            <person name="Gibbs R."/>
        </authorList>
    </citation>
    <scope>NUCLEOTIDE SEQUENCE</scope>
    <source>
        <strain evidence="5">Sampled in the wild</strain>
    </source>
</reference>
<proteinExistence type="predicted"/>
<protein>
    <recommendedName>
        <fullName evidence="4">Hemicentin-1-like von Willebrand factor A domain-containing protein</fullName>
    </recommendedName>
</protein>
<evidence type="ECO:0000256" key="3">
    <source>
        <dbReference type="ARBA" id="ARBA00022729"/>
    </source>
</evidence>
<accession>A0A8K0JVC1</accession>
<reference evidence="5" key="1">
    <citation type="submission" date="2013-04" db="EMBL/GenBank/DDBJ databases">
        <authorList>
            <person name="Qu J."/>
            <person name="Murali S.C."/>
            <person name="Bandaranaike D."/>
            <person name="Bellair M."/>
            <person name="Blankenburg K."/>
            <person name="Chao H."/>
            <person name="Dinh H."/>
            <person name="Doddapaneni H."/>
            <person name="Downs B."/>
            <person name="Dugan-Rocha S."/>
            <person name="Elkadiri S."/>
            <person name="Gnanaolivu R.D."/>
            <person name="Hernandez B."/>
            <person name="Javaid M."/>
            <person name="Jayaseelan J.C."/>
            <person name="Lee S."/>
            <person name="Li M."/>
            <person name="Ming W."/>
            <person name="Munidasa M."/>
            <person name="Muniz J."/>
            <person name="Nguyen L."/>
            <person name="Ongeri F."/>
            <person name="Osuji N."/>
            <person name="Pu L.-L."/>
            <person name="Puazo M."/>
            <person name="Qu C."/>
            <person name="Quiroz J."/>
            <person name="Raj R."/>
            <person name="Weissenberger G."/>
            <person name="Xin Y."/>
            <person name="Zou X."/>
            <person name="Han Y."/>
            <person name="Richards S."/>
            <person name="Worley K."/>
            <person name="Muzny D."/>
            <person name="Gibbs R."/>
        </authorList>
    </citation>
    <scope>NUCLEOTIDE SEQUENCE</scope>
    <source>
        <strain evidence="5">Sampled in the wild</strain>
    </source>
</reference>
<evidence type="ECO:0000259" key="4">
    <source>
        <dbReference type="Pfam" id="PF25106"/>
    </source>
</evidence>
<feature type="non-terminal residue" evidence="5">
    <location>
        <position position="1"/>
    </location>
</feature>
<feature type="domain" description="Hemicentin-1-like von Willebrand factor A" evidence="4">
    <location>
        <begin position="77"/>
        <end position="125"/>
    </location>
</feature>
<keyword evidence="6" id="KW-1185">Reference proteome</keyword>
<evidence type="ECO:0000256" key="1">
    <source>
        <dbReference type="ARBA" id="ARBA00004613"/>
    </source>
</evidence>
<dbReference type="Pfam" id="PF25106">
    <property type="entry name" value="VWA_4"/>
    <property type="match status" value="1"/>
</dbReference>
<gene>
    <name evidence="5" type="ORF">J437_LFUL001213</name>
</gene>
<keyword evidence="2" id="KW-0964">Secreted</keyword>
<evidence type="ECO:0000313" key="5">
    <source>
        <dbReference type="EMBL" id="KAG8223336.1"/>
    </source>
</evidence>
<dbReference type="InterPro" id="IPR056861">
    <property type="entry name" value="HMCN1-like_VWA"/>
</dbReference>
<name>A0A8K0JVC1_LADFU</name>
<keyword evidence="3" id="KW-0732">Signal</keyword>
<sequence length="125" mass="14277">MRCNSFNVRWKVFSMKRSNTVAMSTRLVWVRSVAVFLIFLNTVTAKAHPWIDTGESLNRRETRSLHDTSVGSNEPRSLAFIFDVTGSMSDDWKGAMSGGKRILSEFLTYKTRPVKNFILVPFNDP</sequence>
<evidence type="ECO:0000313" key="6">
    <source>
        <dbReference type="Proteomes" id="UP000792457"/>
    </source>
</evidence>
<dbReference type="AlphaFoldDB" id="A0A8K0JVC1"/>
<comment type="subcellular location">
    <subcellularLocation>
        <location evidence="1">Secreted</location>
    </subcellularLocation>
</comment>
<evidence type="ECO:0000256" key="2">
    <source>
        <dbReference type="ARBA" id="ARBA00022525"/>
    </source>
</evidence>
<dbReference type="OrthoDB" id="6500442at2759"/>